<dbReference type="PANTHER" id="PTHR34580:SF1">
    <property type="entry name" value="PROTEIN PAFC"/>
    <property type="match status" value="1"/>
</dbReference>
<dbReference type="InterPro" id="IPR057727">
    <property type="entry name" value="WCX_dom"/>
</dbReference>
<keyword evidence="4" id="KW-1185">Reference proteome</keyword>
<reference evidence="3 4" key="1">
    <citation type="submission" date="2022-01" db="EMBL/GenBank/DDBJ databases">
        <title>Collection of gut derived symbiotic bacterial strains cultured from healthy donors.</title>
        <authorList>
            <person name="Lin H."/>
            <person name="Kohout C."/>
            <person name="Waligurski E."/>
            <person name="Pamer E.G."/>
        </authorList>
    </citation>
    <scope>NUCLEOTIDE SEQUENCE [LARGE SCALE GENOMIC DNA]</scope>
    <source>
        <strain evidence="3 4">DFI.3.7</strain>
    </source>
</reference>
<protein>
    <submittedName>
        <fullName evidence="3">WYL domain-containing protein</fullName>
    </submittedName>
</protein>
<dbReference type="EMBL" id="JAKNJB010000010">
    <property type="protein sequence ID" value="MCG4526856.1"/>
    <property type="molecule type" value="Genomic_DNA"/>
</dbReference>
<dbReference type="InterPro" id="IPR051534">
    <property type="entry name" value="CBASS_pafABC_assoc_protein"/>
</dbReference>
<accession>A0ABS9M7Y3</accession>
<organism evidence="3 4">
    <name type="scientific">Intestinimonas massiliensis</name>
    <name type="common">ex Afouda et al. 2020</name>
    <dbReference type="NCBI Taxonomy" id="1673721"/>
    <lineage>
        <taxon>Bacteria</taxon>
        <taxon>Bacillati</taxon>
        <taxon>Bacillota</taxon>
        <taxon>Clostridia</taxon>
        <taxon>Eubacteriales</taxon>
        <taxon>Intestinimonas</taxon>
    </lineage>
</organism>
<feature type="non-terminal residue" evidence="3">
    <location>
        <position position="332"/>
    </location>
</feature>
<proteinExistence type="predicted"/>
<evidence type="ECO:0000313" key="3">
    <source>
        <dbReference type="EMBL" id="MCG4526856.1"/>
    </source>
</evidence>
<dbReference type="InterPro" id="IPR026881">
    <property type="entry name" value="WYL_dom"/>
</dbReference>
<dbReference type="RefSeq" id="WP_238073734.1">
    <property type="nucleotide sequence ID" value="NZ_JAKNJB010000010.1"/>
</dbReference>
<dbReference type="InterPro" id="IPR036390">
    <property type="entry name" value="WH_DNA-bd_sf"/>
</dbReference>
<sequence>MARSPNQKLKTLILQKTLLERTDEEHPMTVKELIDTLAAWDVTAERKSIYDDLEALRAFGLDIQSRKGKTPGWFVGERPFELPELKLLVDAVQSCKFITRRKSDSLIRKLEGLTSVHQARQLQRQVYVERRVKTMNESVYYSIDKLHAALSAGKTVTFRYFEYNVRKEKVFRRAGRRYSVSPYGLIWNSENYYLVGWDGAMGEVRHYRVDKMAELAVTCVPAEGGPEGFDVAAYAAKHFGMFSGREGKLRLRCENPMVGVVLDRFGQDVMLVPDGESHFTVTVDAVVSPQFFGWLFGLGPGVTLLSPDWAVEDFLLAMIIRMATARVMMAKT</sequence>
<dbReference type="Pfam" id="PF25583">
    <property type="entry name" value="WCX"/>
    <property type="match status" value="1"/>
</dbReference>
<gene>
    <name evidence="3" type="ORF">L0P79_07160</name>
</gene>
<feature type="domain" description="WYL" evidence="1">
    <location>
        <begin position="144"/>
        <end position="216"/>
    </location>
</feature>
<name>A0ABS9M7Y3_9FIRM</name>
<comment type="caution">
    <text evidence="3">The sequence shown here is derived from an EMBL/GenBank/DDBJ whole genome shotgun (WGS) entry which is preliminary data.</text>
</comment>
<dbReference type="Pfam" id="PF13280">
    <property type="entry name" value="WYL"/>
    <property type="match status" value="1"/>
</dbReference>
<evidence type="ECO:0000259" key="1">
    <source>
        <dbReference type="Pfam" id="PF13280"/>
    </source>
</evidence>
<dbReference type="PROSITE" id="PS52050">
    <property type="entry name" value="WYL"/>
    <property type="match status" value="1"/>
</dbReference>
<feature type="domain" description="WCX" evidence="2">
    <location>
        <begin position="248"/>
        <end position="313"/>
    </location>
</feature>
<dbReference type="PANTHER" id="PTHR34580">
    <property type="match status" value="1"/>
</dbReference>
<evidence type="ECO:0000259" key="2">
    <source>
        <dbReference type="Pfam" id="PF25583"/>
    </source>
</evidence>
<dbReference type="Proteomes" id="UP001200313">
    <property type="component" value="Unassembled WGS sequence"/>
</dbReference>
<dbReference type="SUPFAM" id="SSF46785">
    <property type="entry name" value="Winged helix' DNA-binding domain"/>
    <property type="match status" value="1"/>
</dbReference>
<evidence type="ECO:0000313" key="4">
    <source>
        <dbReference type="Proteomes" id="UP001200313"/>
    </source>
</evidence>